<evidence type="ECO:0000256" key="2">
    <source>
        <dbReference type="SAM" id="SignalP"/>
    </source>
</evidence>
<dbReference type="AlphaFoldDB" id="A0A6A6VJ34"/>
<feature type="compositionally biased region" description="Low complexity" evidence="1">
    <location>
        <begin position="201"/>
        <end position="264"/>
    </location>
</feature>
<feature type="chain" id="PRO_5025610357" description="IGFBP N-terminal domain-containing protein" evidence="2">
    <location>
        <begin position="18"/>
        <end position="421"/>
    </location>
</feature>
<evidence type="ECO:0008006" key="5">
    <source>
        <dbReference type="Google" id="ProtNLM"/>
    </source>
</evidence>
<evidence type="ECO:0000313" key="4">
    <source>
        <dbReference type="Proteomes" id="UP000799440"/>
    </source>
</evidence>
<reference evidence="3" key="1">
    <citation type="journal article" date="2020" name="Stud. Mycol.">
        <title>101 Dothideomycetes genomes: a test case for predicting lifestyles and emergence of pathogens.</title>
        <authorList>
            <person name="Haridas S."/>
            <person name="Albert R."/>
            <person name="Binder M."/>
            <person name="Bloem J."/>
            <person name="Labutti K."/>
            <person name="Salamov A."/>
            <person name="Andreopoulos B."/>
            <person name="Baker S."/>
            <person name="Barry K."/>
            <person name="Bills G."/>
            <person name="Bluhm B."/>
            <person name="Cannon C."/>
            <person name="Castanera R."/>
            <person name="Culley D."/>
            <person name="Daum C."/>
            <person name="Ezra D."/>
            <person name="Gonzalez J."/>
            <person name="Henrissat B."/>
            <person name="Kuo A."/>
            <person name="Liang C."/>
            <person name="Lipzen A."/>
            <person name="Lutzoni F."/>
            <person name="Magnuson J."/>
            <person name="Mondo S."/>
            <person name="Nolan M."/>
            <person name="Ohm R."/>
            <person name="Pangilinan J."/>
            <person name="Park H.-J."/>
            <person name="Ramirez L."/>
            <person name="Alfaro M."/>
            <person name="Sun H."/>
            <person name="Tritt A."/>
            <person name="Yoshinaga Y."/>
            <person name="Zwiers L.-H."/>
            <person name="Turgeon B."/>
            <person name="Goodwin S."/>
            <person name="Spatafora J."/>
            <person name="Crous P."/>
            <person name="Grigoriev I."/>
        </authorList>
    </citation>
    <scope>NUCLEOTIDE SEQUENCE</scope>
    <source>
        <strain evidence="3">CBS 119925</strain>
    </source>
</reference>
<feature type="signal peptide" evidence="2">
    <location>
        <begin position="1"/>
        <end position="17"/>
    </location>
</feature>
<name>A0A6A6VJ34_9PLEO</name>
<dbReference type="Proteomes" id="UP000799440">
    <property type="component" value="Unassembled WGS sequence"/>
</dbReference>
<evidence type="ECO:0000256" key="1">
    <source>
        <dbReference type="SAM" id="MobiDB-lite"/>
    </source>
</evidence>
<organism evidence="3 4">
    <name type="scientific">Sporormia fimetaria CBS 119925</name>
    <dbReference type="NCBI Taxonomy" id="1340428"/>
    <lineage>
        <taxon>Eukaryota</taxon>
        <taxon>Fungi</taxon>
        <taxon>Dikarya</taxon>
        <taxon>Ascomycota</taxon>
        <taxon>Pezizomycotina</taxon>
        <taxon>Dothideomycetes</taxon>
        <taxon>Pleosporomycetidae</taxon>
        <taxon>Pleosporales</taxon>
        <taxon>Sporormiaceae</taxon>
        <taxon>Sporormia</taxon>
    </lineage>
</organism>
<proteinExistence type="predicted"/>
<accession>A0A6A6VJ34</accession>
<keyword evidence="4" id="KW-1185">Reference proteome</keyword>
<dbReference type="EMBL" id="MU006566">
    <property type="protein sequence ID" value="KAF2749550.1"/>
    <property type="molecule type" value="Genomic_DNA"/>
</dbReference>
<dbReference type="OrthoDB" id="3800261at2759"/>
<protein>
    <recommendedName>
        <fullName evidence="5">IGFBP N-terminal domain-containing protein</fullName>
    </recommendedName>
</protein>
<sequence length="421" mass="42418">MKSYIALTILLPSFSLASVLQERQACIGDRCFRAINGTGATGTSNCIGFMTSTVLVDPNYFTSTATVSTFLSDPCAPTPTSTSIPTSTSTGLETTRATIPLYATRLCPSVRYASACFCLGIPTGVTTTTGATVLRTVTTTIISRATGTCTSATDSTSTITLTFSSTTSTTVITMSSSDGTGTWTGTGTGTAPHTSFTCSHSTNTTTAPPSTDTTSSTPTTITASNTTSTSPTSTTETSTNTTSTPSSSATQTATSTTSSTTSTPTRGPIFCAPPFATCNSTCVSLATSPLHCGACNTPCPSGTTCTNGVCTRLPCDSRCGAIRACGAVNSTCICGTDVEGNGLCFNGAGFCDEFPGCTTTSDCALGTVCVPNTCCGRGVCLGTAGCSGSLTLELSRRIETVPSEGGVTLAGLMRVDGGWGQ</sequence>
<evidence type="ECO:0000313" key="3">
    <source>
        <dbReference type="EMBL" id="KAF2749550.1"/>
    </source>
</evidence>
<feature type="region of interest" description="Disordered" evidence="1">
    <location>
        <begin position="198"/>
        <end position="264"/>
    </location>
</feature>
<gene>
    <name evidence="3" type="ORF">M011DRAFT_475629</name>
</gene>
<keyword evidence="2" id="KW-0732">Signal</keyword>